<dbReference type="EMBL" id="MN738100">
    <property type="protein sequence ID" value="QHB15637.1"/>
    <property type="molecule type" value="mRNA"/>
</dbReference>
<feature type="region of interest" description="Disordered" evidence="1">
    <location>
        <begin position="44"/>
        <end position="101"/>
    </location>
</feature>
<reference evidence="3" key="1">
    <citation type="submission" date="2019-11" db="EMBL/GenBank/DDBJ databases">
        <title>Identification of Saliva Proteins of the Whitefly Bemisia tabaci by Transcriptome and LC-MS/MS Analyses.</title>
        <authorList>
            <person name="Huang H.-J."/>
        </authorList>
    </citation>
    <scope>NUCLEOTIDE SEQUENCE</scope>
</reference>
<organism evidence="3">
    <name type="scientific">Bemisia tabaci</name>
    <name type="common">Sweetpotato whitefly</name>
    <name type="synonym">Aleurodes tabaci</name>
    <dbReference type="NCBI Taxonomy" id="7038"/>
    <lineage>
        <taxon>Eukaryota</taxon>
        <taxon>Metazoa</taxon>
        <taxon>Ecdysozoa</taxon>
        <taxon>Arthropoda</taxon>
        <taxon>Hexapoda</taxon>
        <taxon>Insecta</taxon>
        <taxon>Pterygota</taxon>
        <taxon>Neoptera</taxon>
        <taxon>Paraneoptera</taxon>
        <taxon>Hemiptera</taxon>
        <taxon>Sternorrhyncha</taxon>
        <taxon>Aleyrodoidea</taxon>
        <taxon>Aleyrodidae</taxon>
        <taxon>Aleyrodinae</taxon>
        <taxon>Bemisia</taxon>
    </lineage>
</organism>
<feature type="signal peptide" evidence="2">
    <location>
        <begin position="1"/>
        <end position="23"/>
    </location>
</feature>
<protein>
    <submittedName>
        <fullName evidence="3">SP30.6</fullName>
    </submittedName>
</protein>
<evidence type="ECO:0000256" key="2">
    <source>
        <dbReference type="SAM" id="SignalP"/>
    </source>
</evidence>
<feature type="chain" id="PRO_5031109484" evidence="2">
    <location>
        <begin position="24"/>
        <end position="268"/>
    </location>
</feature>
<keyword evidence="2" id="KW-0732">Signal</keyword>
<accession>A0A7S5HG44</accession>
<evidence type="ECO:0000313" key="3">
    <source>
        <dbReference type="EMBL" id="QHB15637.1"/>
    </source>
</evidence>
<feature type="compositionally biased region" description="Basic and acidic residues" evidence="1">
    <location>
        <begin position="74"/>
        <end position="88"/>
    </location>
</feature>
<dbReference type="EMBL" id="OL652573">
    <property type="protein sequence ID" value="UZC78644.1"/>
    <property type="molecule type" value="mRNA"/>
</dbReference>
<name>A0A7S5HG44_BEMTA</name>
<evidence type="ECO:0000313" key="4">
    <source>
        <dbReference type="EMBL" id="UZC78644.1"/>
    </source>
</evidence>
<reference evidence="4" key="2">
    <citation type="submission" date="2021-11" db="EMBL/GenBank/DDBJ databases">
        <authorList>
            <person name="Peng Z."/>
        </authorList>
    </citation>
    <scope>NUCLEOTIDE SEQUENCE</scope>
    <source>
        <strain evidence="4">BtE11</strain>
    </source>
</reference>
<proteinExistence type="evidence at transcript level"/>
<dbReference type="AlphaFoldDB" id="A0A7S5HG44"/>
<sequence length="268" mass="29133">MRTFLGILCVTLAIQLVIVFSDAEQHVPGRFKAGLDFHQEAGDKASTRSITSSEPGAEWAKSSVQTPIEDEITDLNKEKEASKKKDANAEAGEDLEDLEDLEDIDHLATRGLEDLDEDLGSEDDLDVEGAADHELETRGLLESGMNMLPSREALSHTVSDLKDRAASIPKAVSDIYHDPQAARESLRNTLSNAKDTVMNSNVRAKMADLYKAGLDKGLDLYKGINQRLSPGMAKTLNQGVSSTMRTIQAAKESPIAKSISEKVAAWLP</sequence>
<feature type="compositionally biased region" description="Acidic residues" evidence="1">
    <location>
        <begin position="91"/>
        <end position="101"/>
    </location>
</feature>
<evidence type="ECO:0000256" key="1">
    <source>
        <dbReference type="SAM" id="MobiDB-lite"/>
    </source>
</evidence>